<evidence type="ECO:0000313" key="2">
    <source>
        <dbReference type="Proteomes" id="UP000291343"/>
    </source>
</evidence>
<reference evidence="1 2" key="1">
    <citation type="journal article" date="2017" name="Gigascience">
        <title>Genome sequence of the small brown planthopper, Laodelphax striatellus.</title>
        <authorList>
            <person name="Zhu J."/>
            <person name="Jiang F."/>
            <person name="Wang X."/>
            <person name="Yang P."/>
            <person name="Bao Y."/>
            <person name="Zhao W."/>
            <person name="Wang W."/>
            <person name="Lu H."/>
            <person name="Wang Q."/>
            <person name="Cui N."/>
            <person name="Li J."/>
            <person name="Chen X."/>
            <person name="Luo L."/>
            <person name="Yu J."/>
            <person name="Kang L."/>
            <person name="Cui F."/>
        </authorList>
    </citation>
    <scope>NUCLEOTIDE SEQUENCE [LARGE SCALE GENOMIC DNA]</scope>
    <source>
        <strain evidence="1">Lst14</strain>
    </source>
</reference>
<sequence length="131" mass="14473">MAATVKNADFLSVPQYIIAGAFRNKLLWKEECSVLCISTWSTVNNSVVNSQFPHHVCLSVSVGAALLVRSSLSHHLARCPVGLGWGKATCFCANHHLPRRVSRLSVTRQATVWCVTFLIHKYFSHVSYGAC</sequence>
<dbReference type="AlphaFoldDB" id="A0A482XT89"/>
<dbReference type="Proteomes" id="UP000291343">
    <property type="component" value="Unassembled WGS sequence"/>
</dbReference>
<organism evidence="1 2">
    <name type="scientific">Laodelphax striatellus</name>
    <name type="common">Small brown planthopper</name>
    <name type="synonym">Delphax striatella</name>
    <dbReference type="NCBI Taxonomy" id="195883"/>
    <lineage>
        <taxon>Eukaryota</taxon>
        <taxon>Metazoa</taxon>
        <taxon>Ecdysozoa</taxon>
        <taxon>Arthropoda</taxon>
        <taxon>Hexapoda</taxon>
        <taxon>Insecta</taxon>
        <taxon>Pterygota</taxon>
        <taxon>Neoptera</taxon>
        <taxon>Paraneoptera</taxon>
        <taxon>Hemiptera</taxon>
        <taxon>Auchenorrhyncha</taxon>
        <taxon>Fulgoroidea</taxon>
        <taxon>Delphacidae</taxon>
        <taxon>Criomorphinae</taxon>
        <taxon>Laodelphax</taxon>
    </lineage>
</organism>
<protein>
    <submittedName>
        <fullName evidence="1">Uncharacterized protein</fullName>
    </submittedName>
</protein>
<keyword evidence="2" id="KW-1185">Reference proteome</keyword>
<dbReference type="EMBL" id="QKKF02001142">
    <property type="protein sequence ID" value="RZF48700.1"/>
    <property type="molecule type" value="Genomic_DNA"/>
</dbReference>
<dbReference type="InParanoid" id="A0A482XT89"/>
<comment type="caution">
    <text evidence="1">The sequence shown here is derived from an EMBL/GenBank/DDBJ whole genome shotgun (WGS) entry which is preliminary data.</text>
</comment>
<evidence type="ECO:0000313" key="1">
    <source>
        <dbReference type="EMBL" id="RZF48700.1"/>
    </source>
</evidence>
<accession>A0A482XT89</accession>
<proteinExistence type="predicted"/>
<name>A0A482XT89_LAOST</name>
<gene>
    <name evidence="1" type="ORF">LSTR_LSTR011187</name>
</gene>